<reference evidence="2" key="1">
    <citation type="journal article" date="2013" name="Science">
        <title>The Amborella genome and the evolution of flowering plants.</title>
        <authorList>
            <consortium name="Amborella Genome Project"/>
        </authorList>
    </citation>
    <scope>NUCLEOTIDE SEQUENCE [LARGE SCALE GENOMIC DNA]</scope>
</reference>
<name>U5CXS9_AMBTC</name>
<evidence type="ECO:0000313" key="1">
    <source>
        <dbReference type="EMBL" id="ERN18131.1"/>
    </source>
</evidence>
<dbReference type="HOGENOM" id="CLU_095468_0_0_1"/>
<dbReference type="Proteomes" id="UP000017836">
    <property type="component" value="Unassembled WGS sequence"/>
</dbReference>
<evidence type="ECO:0000313" key="2">
    <source>
        <dbReference type="Proteomes" id="UP000017836"/>
    </source>
</evidence>
<gene>
    <name evidence="1" type="ORF">AMTR_s00054p00051240</name>
</gene>
<sequence>MLAIVNRRWRQQLHHDIYTADDADMMERVKNCIYRLKPGHDTQMAYMTHIIMYIKKSGEFSYNNAKTIAAKLHSGDQLPIWIIMRTATPNEGDITEDMNTDYEEYTEDEDEEYDDKEIDKAMKNNWQDLSWRNMRGHNMIRCPMY</sequence>
<proteinExistence type="predicted"/>
<keyword evidence="2" id="KW-1185">Reference proteome</keyword>
<dbReference type="Gramene" id="ERN18131">
    <property type="protein sequence ID" value="ERN18131"/>
    <property type="gene ID" value="AMTR_s00054p00051240"/>
</dbReference>
<organism evidence="1 2">
    <name type="scientific">Amborella trichopoda</name>
    <dbReference type="NCBI Taxonomy" id="13333"/>
    <lineage>
        <taxon>Eukaryota</taxon>
        <taxon>Viridiplantae</taxon>
        <taxon>Streptophyta</taxon>
        <taxon>Embryophyta</taxon>
        <taxon>Tracheophyta</taxon>
        <taxon>Spermatophyta</taxon>
        <taxon>Magnoliopsida</taxon>
        <taxon>Amborellales</taxon>
        <taxon>Amborellaceae</taxon>
        <taxon>Amborella</taxon>
    </lineage>
</organism>
<dbReference type="AlphaFoldDB" id="U5CXS9"/>
<protein>
    <submittedName>
        <fullName evidence="1">Uncharacterized protein</fullName>
    </submittedName>
</protein>
<accession>U5CXS9</accession>
<dbReference type="EMBL" id="KI392271">
    <property type="protein sequence ID" value="ERN18131.1"/>
    <property type="molecule type" value="Genomic_DNA"/>
</dbReference>